<keyword evidence="2 5" id="KW-0812">Transmembrane</keyword>
<evidence type="ECO:0000256" key="2">
    <source>
        <dbReference type="ARBA" id="ARBA00022692"/>
    </source>
</evidence>
<evidence type="ECO:0000259" key="6">
    <source>
        <dbReference type="Pfam" id="PF05154"/>
    </source>
</evidence>
<proteinExistence type="predicted"/>
<comment type="caution">
    <text evidence="7">The sequence shown here is derived from an EMBL/GenBank/DDBJ whole genome shotgun (WGS) entry which is preliminary data.</text>
</comment>
<evidence type="ECO:0000256" key="3">
    <source>
        <dbReference type="ARBA" id="ARBA00022989"/>
    </source>
</evidence>
<keyword evidence="3 5" id="KW-1133">Transmembrane helix</keyword>
<dbReference type="AlphaFoldDB" id="A0A096ACG9"/>
<name>A0A096ACG9_9BACT</name>
<dbReference type="Proteomes" id="UP000029525">
    <property type="component" value="Unassembled WGS sequence"/>
</dbReference>
<dbReference type="PANTHER" id="PTHR21016:SF25">
    <property type="entry name" value="TM2 DOMAIN-CONTAINING PROTEIN DDB_G0277895-RELATED"/>
    <property type="match status" value="1"/>
</dbReference>
<keyword evidence="4 5" id="KW-0472">Membrane</keyword>
<evidence type="ECO:0000313" key="7">
    <source>
        <dbReference type="EMBL" id="KGF44778.1"/>
    </source>
</evidence>
<gene>
    <name evidence="7" type="ORF">HMPREF0647_05465</name>
</gene>
<organism evidence="7 8">
    <name type="scientific">Prevotella bivia DNF00320</name>
    <dbReference type="NCBI Taxonomy" id="1401068"/>
    <lineage>
        <taxon>Bacteria</taxon>
        <taxon>Pseudomonadati</taxon>
        <taxon>Bacteroidota</taxon>
        <taxon>Bacteroidia</taxon>
        <taxon>Bacteroidales</taxon>
        <taxon>Prevotellaceae</taxon>
        <taxon>Prevotella</taxon>
    </lineage>
</organism>
<accession>A0A096ACG9</accession>
<dbReference type="GO" id="GO:0016020">
    <property type="term" value="C:membrane"/>
    <property type="evidence" value="ECO:0007669"/>
    <property type="project" value="UniProtKB-SubCell"/>
</dbReference>
<protein>
    <submittedName>
        <fullName evidence="7">Membrane protein</fullName>
    </submittedName>
</protein>
<dbReference type="OrthoDB" id="9816361at2"/>
<comment type="subcellular location">
    <subcellularLocation>
        <location evidence="1">Membrane</location>
        <topology evidence="1">Multi-pass membrane protein</topology>
    </subcellularLocation>
</comment>
<dbReference type="PANTHER" id="PTHR21016">
    <property type="entry name" value="BETA-AMYLOID BINDING PROTEIN-RELATED"/>
    <property type="match status" value="1"/>
</dbReference>
<evidence type="ECO:0000256" key="4">
    <source>
        <dbReference type="ARBA" id="ARBA00023136"/>
    </source>
</evidence>
<sequence length="112" mass="12684">MDAQSIDQLMMLNGNKLPMEALQEVRNMLEGMDAQTARIRFTVMKDPLIALILSIFAGTLGVDRIYVGDIGLGVLKLITCGGFFIWYLYDLFVIMDKAREKNYWLLKTGVDC</sequence>
<dbReference type="InterPro" id="IPR007829">
    <property type="entry name" value="TM2"/>
</dbReference>
<reference evidence="7 8" key="1">
    <citation type="submission" date="2014-07" db="EMBL/GenBank/DDBJ databases">
        <authorList>
            <person name="McCorrison J."/>
            <person name="Sanka R."/>
            <person name="Torralba M."/>
            <person name="Gillis M."/>
            <person name="Haft D.H."/>
            <person name="Methe B."/>
            <person name="Sutton G."/>
            <person name="Nelson K.E."/>
        </authorList>
    </citation>
    <scope>NUCLEOTIDE SEQUENCE [LARGE SCALE GENOMIC DNA]</scope>
    <source>
        <strain evidence="7 8">DNF00320</strain>
    </source>
</reference>
<evidence type="ECO:0000256" key="5">
    <source>
        <dbReference type="SAM" id="Phobius"/>
    </source>
</evidence>
<dbReference type="Pfam" id="PF05154">
    <property type="entry name" value="TM2"/>
    <property type="match status" value="1"/>
</dbReference>
<feature type="transmembrane region" description="Helical" evidence="5">
    <location>
        <begin position="73"/>
        <end position="94"/>
    </location>
</feature>
<evidence type="ECO:0000256" key="1">
    <source>
        <dbReference type="ARBA" id="ARBA00004141"/>
    </source>
</evidence>
<dbReference type="InterPro" id="IPR050932">
    <property type="entry name" value="TM2D1-3-like"/>
</dbReference>
<dbReference type="EMBL" id="JRNQ01000028">
    <property type="protein sequence ID" value="KGF44778.1"/>
    <property type="molecule type" value="Genomic_DNA"/>
</dbReference>
<dbReference type="RefSeq" id="WP_036866875.1">
    <property type="nucleotide sequence ID" value="NZ_JRNQ01000028.1"/>
</dbReference>
<feature type="domain" description="TM2" evidence="6">
    <location>
        <begin position="45"/>
        <end position="92"/>
    </location>
</feature>
<evidence type="ECO:0000313" key="8">
    <source>
        <dbReference type="Proteomes" id="UP000029525"/>
    </source>
</evidence>
<feature type="transmembrane region" description="Helical" evidence="5">
    <location>
        <begin position="48"/>
        <end position="67"/>
    </location>
</feature>